<accession>A0A8K1FLF6</accession>
<feature type="transmembrane region" description="Helical" evidence="1">
    <location>
        <begin position="429"/>
        <end position="450"/>
    </location>
</feature>
<sequence>MIYPLCSAAFEVMNQWQRVALVFCFPILKRGVRRVARLIVRRFSREFEGLTDEVSGIEICSSIYQVMIMQNASTGLSTALIIGVDVLHGISTVLYFMDKPSVVPQRRIISCAVEILRRRFALGFCLVFRHRLRNQVLRNRLKAYIPSMLFQVSQIIIYPLCSAAFEVMNEWQRVVFVFFFPLLKRMVRIASRRVTRQFSSGFEHAVDEVGSTEVCVAIYQAMIMQNTPSTLSTVLIISVDVIQGMFSIYYFMDKRSVVPQREIVTRAAEILTQTGWPGSDTSKESTVFRVSSVTKLTASTTSIVPILASSTASLSTLLEEEKQIVGHAREILHAAESILLVEFIEVAIPTLIGFFMVIAAQSESALYNPALCAFYRDPSLLKPAMQSLGLYTILQGLSIIVMNSVMRWRYGLSAPTLLAYVLERHALSILGKTVAWLAVLLNFSIVHYGADFKFEFKFATLNL</sequence>
<keyword evidence="1" id="KW-0812">Transmembrane</keyword>
<evidence type="ECO:0000313" key="2">
    <source>
        <dbReference type="EMBL" id="TMW68190.1"/>
    </source>
</evidence>
<comment type="caution">
    <text evidence="2">The sequence shown here is derived from an EMBL/GenBank/DDBJ whole genome shotgun (WGS) entry which is preliminary data.</text>
</comment>
<evidence type="ECO:0000313" key="3">
    <source>
        <dbReference type="Proteomes" id="UP000794436"/>
    </source>
</evidence>
<dbReference type="Proteomes" id="UP000794436">
    <property type="component" value="Unassembled WGS sequence"/>
</dbReference>
<keyword evidence="3" id="KW-1185">Reference proteome</keyword>
<organism evidence="2 3">
    <name type="scientific">Pythium oligandrum</name>
    <name type="common">Mycoparasitic fungus</name>
    <dbReference type="NCBI Taxonomy" id="41045"/>
    <lineage>
        <taxon>Eukaryota</taxon>
        <taxon>Sar</taxon>
        <taxon>Stramenopiles</taxon>
        <taxon>Oomycota</taxon>
        <taxon>Peronosporomycetes</taxon>
        <taxon>Pythiales</taxon>
        <taxon>Pythiaceae</taxon>
        <taxon>Pythium</taxon>
    </lineage>
</organism>
<dbReference type="EMBL" id="SPLM01000003">
    <property type="protein sequence ID" value="TMW68190.1"/>
    <property type="molecule type" value="Genomic_DNA"/>
</dbReference>
<gene>
    <name evidence="2" type="ORF">Poli38472_007862</name>
</gene>
<keyword evidence="1" id="KW-0472">Membrane</keyword>
<feature type="transmembrane region" description="Helical" evidence="1">
    <location>
        <begin position="231"/>
        <end position="252"/>
    </location>
</feature>
<keyword evidence="1" id="KW-1133">Transmembrane helix</keyword>
<name>A0A8K1FLF6_PYTOL</name>
<feature type="transmembrane region" description="Helical" evidence="1">
    <location>
        <begin position="388"/>
        <end position="408"/>
    </location>
</feature>
<evidence type="ECO:0000256" key="1">
    <source>
        <dbReference type="SAM" id="Phobius"/>
    </source>
</evidence>
<dbReference type="AlphaFoldDB" id="A0A8K1FLF6"/>
<proteinExistence type="predicted"/>
<protein>
    <submittedName>
        <fullName evidence="2">Uncharacterized protein</fullName>
    </submittedName>
</protein>
<reference evidence="2" key="1">
    <citation type="submission" date="2019-03" db="EMBL/GenBank/DDBJ databases">
        <title>Long read genome sequence of the mycoparasitic Pythium oligandrum ATCC 38472 isolated from sugarbeet rhizosphere.</title>
        <authorList>
            <person name="Gaulin E."/>
        </authorList>
    </citation>
    <scope>NUCLEOTIDE SEQUENCE</scope>
    <source>
        <strain evidence="2">ATCC 38472_TT</strain>
    </source>
</reference>
<feature type="transmembrane region" description="Helical" evidence="1">
    <location>
        <begin position="339"/>
        <end position="360"/>
    </location>
</feature>